<dbReference type="SUPFAM" id="SSF55031">
    <property type="entry name" value="Bacterial exopeptidase dimerisation domain"/>
    <property type="match status" value="1"/>
</dbReference>
<dbReference type="SUPFAM" id="SSF53187">
    <property type="entry name" value="Zn-dependent exopeptidases"/>
    <property type="match status" value="1"/>
</dbReference>
<dbReference type="Gene3D" id="3.40.630.10">
    <property type="entry name" value="Zn peptidases"/>
    <property type="match status" value="1"/>
</dbReference>
<dbReference type="Pfam" id="PF01546">
    <property type="entry name" value="Peptidase_M20"/>
    <property type="match status" value="1"/>
</dbReference>
<organism evidence="4 5">
    <name type="scientific">Fodinicola feengrottensis</name>
    <dbReference type="NCBI Taxonomy" id="435914"/>
    <lineage>
        <taxon>Bacteria</taxon>
        <taxon>Bacillati</taxon>
        <taxon>Actinomycetota</taxon>
        <taxon>Actinomycetes</taxon>
        <taxon>Mycobacteriales</taxon>
        <taxon>Fodinicola</taxon>
    </lineage>
</organism>
<evidence type="ECO:0000256" key="1">
    <source>
        <dbReference type="ARBA" id="ARBA00022723"/>
    </source>
</evidence>
<evidence type="ECO:0000256" key="2">
    <source>
        <dbReference type="ARBA" id="ARBA00022801"/>
    </source>
</evidence>
<evidence type="ECO:0000313" key="4">
    <source>
        <dbReference type="EMBL" id="GAA1683944.1"/>
    </source>
</evidence>
<dbReference type="PANTHER" id="PTHR43808">
    <property type="entry name" value="ACETYLORNITHINE DEACETYLASE"/>
    <property type="match status" value="1"/>
</dbReference>
<protein>
    <submittedName>
        <fullName evidence="4">Succinyl-diaminopimelate desuccinylase</fullName>
    </submittedName>
</protein>
<accession>A0ABN2H941</accession>
<gene>
    <name evidence="4" type="primary">dapE_1</name>
    <name evidence="4" type="ORF">GCM10009765_36650</name>
</gene>
<dbReference type="Proteomes" id="UP001500618">
    <property type="component" value="Unassembled WGS sequence"/>
</dbReference>
<sequence length="397" mass="42067">MAVRAGAHDDRESVLALTRSLVRIPSRSRIDSYEPIVDYLMTWMASHGLPAAVLRDTAGNAVAVTAQISGAAGSHWVLDACLDTAPFGDESAWAHSPTSAVIQNGWMYGRGSSDSKVAIAIFCHLAVRLQAARHRLHGTLSLLFDLDEHTGGFAGAKAFFEGSQGNAVRPDGVMIGYPGLDALVIGGRGVHRLQIDVHGVASHSGGRVGTPNAVDKAADLIRRLRATPIPATGTTHFPPEAKITVTAISGGQGFSITPDLCHLNVDIRTTPTFDDEAATQHIAEIVASVDKDWTATPATRVQLLLHWPAYALDKESPLRATIIASAAGHGIRVRPKIAGPSNIGNYLAELGIPATAGFGVVHAGLHATDERFRIDSVPAVQAIYHESLLMLMSPKLR</sequence>
<name>A0ABN2H941_9ACTN</name>
<dbReference type="InterPro" id="IPR036264">
    <property type="entry name" value="Bact_exopeptidase_dim_dom"/>
</dbReference>
<dbReference type="Pfam" id="PF07687">
    <property type="entry name" value="M20_dimer"/>
    <property type="match status" value="1"/>
</dbReference>
<evidence type="ECO:0000313" key="5">
    <source>
        <dbReference type="Proteomes" id="UP001500618"/>
    </source>
</evidence>
<dbReference type="InterPro" id="IPR050072">
    <property type="entry name" value="Peptidase_M20A"/>
</dbReference>
<keyword evidence="5" id="KW-1185">Reference proteome</keyword>
<dbReference type="InterPro" id="IPR011650">
    <property type="entry name" value="Peptidase_M20_dimer"/>
</dbReference>
<keyword evidence="2" id="KW-0378">Hydrolase</keyword>
<proteinExistence type="predicted"/>
<evidence type="ECO:0000259" key="3">
    <source>
        <dbReference type="Pfam" id="PF07687"/>
    </source>
</evidence>
<feature type="domain" description="Peptidase M20 dimerisation" evidence="3">
    <location>
        <begin position="186"/>
        <end position="293"/>
    </location>
</feature>
<dbReference type="EMBL" id="BAAANY010000012">
    <property type="protein sequence ID" value="GAA1683944.1"/>
    <property type="molecule type" value="Genomic_DNA"/>
</dbReference>
<comment type="caution">
    <text evidence="4">The sequence shown here is derived from an EMBL/GenBank/DDBJ whole genome shotgun (WGS) entry which is preliminary data.</text>
</comment>
<keyword evidence="1" id="KW-0479">Metal-binding</keyword>
<dbReference type="PANTHER" id="PTHR43808:SF31">
    <property type="entry name" value="N-ACETYL-L-CITRULLINE DEACETYLASE"/>
    <property type="match status" value="1"/>
</dbReference>
<dbReference type="Gene3D" id="3.30.70.360">
    <property type="match status" value="1"/>
</dbReference>
<dbReference type="InterPro" id="IPR002933">
    <property type="entry name" value="Peptidase_M20"/>
</dbReference>
<reference evidence="4 5" key="1">
    <citation type="journal article" date="2019" name="Int. J. Syst. Evol. Microbiol.">
        <title>The Global Catalogue of Microorganisms (GCM) 10K type strain sequencing project: providing services to taxonomists for standard genome sequencing and annotation.</title>
        <authorList>
            <consortium name="The Broad Institute Genomics Platform"/>
            <consortium name="The Broad Institute Genome Sequencing Center for Infectious Disease"/>
            <person name="Wu L."/>
            <person name="Ma J."/>
        </authorList>
    </citation>
    <scope>NUCLEOTIDE SEQUENCE [LARGE SCALE GENOMIC DNA]</scope>
    <source>
        <strain evidence="4 5">JCM 14718</strain>
    </source>
</reference>